<keyword evidence="6" id="KW-0408">Iron</keyword>
<dbReference type="PROSITE" id="PS52016">
    <property type="entry name" value="TONB_DEPENDENT_REC_3"/>
    <property type="match status" value="1"/>
</dbReference>
<dbReference type="Pfam" id="PF07715">
    <property type="entry name" value="Plug"/>
    <property type="match status" value="1"/>
</dbReference>
<evidence type="ECO:0000256" key="4">
    <source>
        <dbReference type="ARBA" id="ARBA00022496"/>
    </source>
</evidence>
<keyword evidence="5 11" id="KW-0812">Transmembrane</keyword>
<dbReference type="PANTHER" id="PTHR32552">
    <property type="entry name" value="FERRICHROME IRON RECEPTOR-RELATED"/>
    <property type="match status" value="1"/>
</dbReference>
<comment type="subcellular location">
    <subcellularLocation>
        <location evidence="1 11">Cell outer membrane</location>
        <topology evidence="1 11">Multi-pass membrane protein</topology>
    </subcellularLocation>
</comment>
<dbReference type="Pfam" id="PF13715">
    <property type="entry name" value="CarbopepD_reg_2"/>
    <property type="match status" value="1"/>
</dbReference>
<dbReference type="Gene3D" id="2.40.170.20">
    <property type="entry name" value="TonB-dependent receptor, beta-barrel domain"/>
    <property type="match status" value="1"/>
</dbReference>
<sequence>MRSKVLFSLILLFVFTISLGHSQQVSSLRGKVQDRNAAGIPGANVRLLNTNQSAVTDAQGQFLFNNVPSGNYRMQVSAVGFATSTQTVRLPQNETDIIFQLTESAARLDEVVVSSQKVEEDLQRVPASITALTSKQVQEYRLWNTRDISTIIPNLYSSDPGDNRNLTSIRGIATTSYDPAVATYIDGVNQFTLDTYLPELLDVERIEVLRGPQGTLYGRNAMGGVINIITRQPSNTPGGFASLDFGNYGQQRYSLGFRAPLVQDKLFLGVSGMFRKQDGFYTNTYDNSDFDRQRVFAGNYYLKYLVNPSWSLTLNAKHSQNRNHGAFPLASSLEEALAHPFEVNQNAVGKMIDNTFNGSFIVNHTGSGFNFTSQTAYQSNYRVYDQPLDGDFSPIDGVSIVNDYGNERKNLKFFNQEIKFLGGEWNKVKVLTQEIRFSSPASSISKLQWVAGAYGFFHDNPVKQGTHFGKDAEMMGAPFPFFTSININEGQNYGTAFFGQGTYRVLPNLEFTAGLRYDYEHRKQTIRGEFQPDGDELMVVRSDTSSKASFKAFSPKASLAYHLTDDVHLYGSYSRGFRTGGITQLSSDPSQPPLFAYDPEYSNNYEIGLKTAFLQNRVTANVSAFYTQVTDAQVPTLVLPEALIITRNVGELESKGVELELNATPLKGLETSYSFGYTDAKYTRLTGTNDGEEVNLNGNKQIFTPNITSMLALQYGHSLGNSQNLRLVLRGEWRYLGKQYFDLANQLSQDGFSVFNARAGVQTKRFEAFLWGRNLTDETYIDYAYNFGATRLGNPATYGVSLRANF</sequence>
<dbReference type="GO" id="GO:0006826">
    <property type="term" value="P:iron ion transport"/>
    <property type="evidence" value="ECO:0007669"/>
    <property type="project" value="UniProtKB-KW"/>
</dbReference>
<accession>A0A3M9MZT6</accession>
<dbReference type="Proteomes" id="UP000272117">
    <property type="component" value="Unassembled WGS sequence"/>
</dbReference>
<evidence type="ECO:0000256" key="9">
    <source>
        <dbReference type="ARBA" id="ARBA00023136"/>
    </source>
</evidence>
<evidence type="ECO:0000313" key="16">
    <source>
        <dbReference type="Proteomes" id="UP000272117"/>
    </source>
</evidence>
<evidence type="ECO:0000313" key="15">
    <source>
        <dbReference type="EMBL" id="RNI31071.1"/>
    </source>
</evidence>
<evidence type="ECO:0000256" key="1">
    <source>
        <dbReference type="ARBA" id="ARBA00004571"/>
    </source>
</evidence>
<dbReference type="SUPFAM" id="SSF56935">
    <property type="entry name" value="Porins"/>
    <property type="match status" value="1"/>
</dbReference>
<evidence type="ECO:0000259" key="14">
    <source>
        <dbReference type="Pfam" id="PF07715"/>
    </source>
</evidence>
<evidence type="ECO:0000259" key="13">
    <source>
        <dbReference type="Pfam" id="PF00593"/>
    </source>
</evidence>
<name>A0A3M9MZT6_9BACT</name>
<keyword evidence="4" id="KW-0410">Iron transport</keyword>
<dbReference type="InterPro" id="IPR008969">
    <property type="entry name" value="CarboxyPept-like_regulatory"/>
</dbReference>
<evidence type="ECO:0000256" key="10">
    <source>
        <dbReference type="ARBA" id="ARBA00023237"/>
    </source>
</evidence>
<dbReference type="SUPFAM" id="SSF49464">
    <property type="entry name" value="Carboxypeptidase regulatory domain-like"/>
    <property type="match status" value="1"/>
</dbReference>
<dbReference type="OrthoDB" id="9775095at2"/>
<protein>
    <submittedName>
        <fullName evidence="15">TonB-dependent receptor</fullName>
    </submittedName>
</protein>
<evidence type="ECO:0000256" key="2">
    <source>
        <dbReference type="ARBA" id="ARBA00022448"/>
    </source>
</evidence>
<keyword evidence="2 11" id="KW-0813">Transport</keyword>
<keyword evidence="10 11" id="KW-0998">Cell outer membrane</keyword>
<dbReference type="EMBL" id="RJJD01000001">
    <property type="protein sequence ID" value="RNI31071.1"/>
    <property type="molecule type" value="Genomic_DNA"/>
</dbReference>
<dbReference type="InterPro" id="IPR036942">
    <property type="entry name" value="Beta-barrel_TonB_sf"/>
</dbReference>
<dbReference type="AlphaFoldDB" id="A0A3M9MZT6"/>
<evidence type="ECO:0000256" key="6">
    <source>
        <dbReference type="ARBA" id="ARBA00023004"/>
    </source>
</evidence>
<evidence type="ECO:0000256" key="11">
    <source>
        <dbReference type="PROSITE-ProRule" id="PRU01360"/>
    </source>
</evidence>
<comment type="similarity">
    <text evidence="11 12">Belongs to the TonB-dependent receptor family.</text>
</comment>
<dbReference type="InterPro" id="IPR000531">
    <property type="entry name" value="Beta-barrel_TonB"/>
</dbReference>
<dbReference type="InterPro" id="IPR039426">
    <property type="entry name" value="TonB-dep_rcpt-like"/>
</dbReference>
<gene>
    <name evidence="15" type="ORF">EFB08_00590</name>
</gene>
<keyword evidence="8 12" id="KW-0798">TonB box</keyword>
<keyword evidence="3 11" id="KW-1134">Transmembrane beta strand</keyword>
<keyword evidence="16" id="KW-1185">Reference proteome</keyword>
<dbReference type="Pfam" id="PF00593">
    <property type="entry name" value="TonB_dep_Rec_b-barrel"/>
    <property type="match status" value="1"/>
</dbReference>
<keyword evidence="15" id="KW-0675">Receptor</keyword>
<comment type="caution">
    <text evidence="15">The sequence shown here is derived from an EMBL/GenBank/DDBJ whole genome shotgun (WGS) entry which is preliminary data.</text>
</comment>
<dbReference type="GO" id="GO:0009279">
    <property type="term" value="C:cell outer membrane"/>
    <property type="evidence" value="ECO:0007669"/>
    <property type="project" value="UniProtKB-SubCell"/>
</dbReference>
<keyword evidence="7" id="KW-0406">Ion transport</keyword>
<dbReference type="CDD" id="cd01347">
    <property type="entry name" value="ligand_gated_channel"/>
    <property type="match status" value="1"/>
</dbReference>
<dbReference type="InterPro" id="IPR012910">
    <property type="entry name" value="Plug_dom"/>
</dbReference>
<proteinExistence type="inferred from homology"/>
<feature type="domain" description="TonB-dependent receptor plug" evidence="14">
    <location>
        <begin position="122"/>
        <end position="225"/>
    </location>
</feature>
<feature type="domain" description="TonB-dependent receptor-like beta-barrel" evidence="13">
    <location>
        <begin position="473"/>
        <end position="775"/>
    </location>
</feature>
<organism evidence="15 16">
    <name type="scientific">Rufibacter latericius</name>
    <dbReference type="NCBI Taxonomy" id="2487040"/>
    <lineage>
        <taxon>Bacteria</taxon>
        <taxon>Pseudomonadati</taxon>
        <taxon>Bacteroidota</taxon>
        <taxon>Cytophagia</taxon>
        <taxon>Cytophagales</taxon>
        <taxon>Hymenobacteraceae</taxon>
        <taxon>Rufibacter</taxon>
    </lineage>
</organism>
<dbReference type="PANTHER" id="PTHR32552:SF81">
    <property type="entry name" value="TONB-DEPENDENT OUTER MEMBRANE RECEPTOR"/>
    <property type="match status" value="1"/>
</dbReference>
<evidence type="ECO:0000256" key="8">
    <source>
        <dbReference type="ARBA" id="ARBA00023077"/>
    </source>
</evidence>
<evidence type="ECO:0000256" key="5">
    <source>
        <dbReference type="ARBA" id="ARBA00022692"/>
    </source>
</evidence>
<dbReference type="Gene3D" id="2.60.40.1120">
    <property type="entry name" value="Carboxypeptidase-like, regulatory domain"/>
    <property type="match status" value="1"/>
</dbReference>
<reference evidence="15 16" key="1">
    <citation type="submission" date="2018-11" db="EMBL/GenBank/DDBJ databases">
        <title>Rufibacter latericius sp. nov., isolated from water in Baiyang Lake.</title>
        <authorList>
            <person name="Yang Y."/>
        </authorList>
    </citation>
    <scope>NUCLEOTIDE SEQUENCE [LARGE SCALE GENOMIC DNA]</scope>
    <source>
        <strain evidence="15 16">R-22-1c-1</strain>
    </source>
</reference>
<evidence type="ECO:0000256" key="12">
    <source>
        <dbReference type="RuleBase" id="RU003357"/>
    </source>
</evidence>
<evidence type="ECO:0000256" key="7">
    <source>
        <dbReference type="ARBA" id="ARBA00023065"/>
    </source>
</evidence>
<keyword evidence="9 11" id="KW-0472">Membrane</keyword>
<evidence type="ECO:0000256" key="3">
    <source>
        <dbReference type="ARBA" id="ARBA00022452"/>
    </source>
</evidence>
<dbReference type="RefSeq" id="WP_123124973.1">
    <property type="nucleotide sequence ID" value="NZ_RJJD01000001.1"/>
</dbReference>